<sequence>MRDQPPPPADRSTDSAEAPSSNTEVCQDRGVIEVPSSTFDELLSKFRTLDHDSQIKLQRMREAMQSRRQNASREVAALVASMVPHNDNASQMRFTCGLETIVEEHRKKMEDVERKLEEEKLHRLAREEEIYALNTRIAELGWENAQLIRDDGRRASRGSIDAGSVVATTIEEIKQDRQIMDSQMARIAQRADALEGEKERWLLEREQLEKRVDELSEENEKTAETRNENGVLRRTLAEAEERAEDLLSRVAELQAEKRELLRENEDLRHQLDRLVSGLTSIVGFKEGVSCAHCEESMMRLEDLLSVAHQRGLKALSLNQSPPAMGIPECPSASRGSGPSSSQQNESEIDAVIAERNALAELSSRLKEQLSAALHGDSVSCSGPRSLEEDTSWRGAKVCRLEERIWTLEKENEELRAACSSQESTVERLKLDLVDARDLSASLNNQLLCFGRSSSSTVGSGTPLSQGESSPCRMPQQRSHTFIENDVQNEATPLTPHRQRRRRSSSGGIYGLLARAAGNTPSRDSASKQIQDLQRIAQELTMHVEEKEETIFHLRRLLSEHKDFLVSETSPNHAAMQPSKRAAVRSVIKHSCVYRVAGVSSENRQEE</sequence>
<feature type="region of interest" description="Disordered" evidence="2">
    <location>
        <begin position="453"/>
        <end position="476"/>
    </location>
</feature>
<evidence type="ECO:0000313" key="6">
    <source>
        <dbReference type="Proteomes" id="UP000574390"/>
    </source>
</evidence>
<keyword evidence="5" id="KW-1185">Reference proteome</keyword>
<organism evidence="3 5">
    <name type="scientific">Perkinsus olseni</name>
    <name type="common">Perkinsus atlanticus</name>
    <dbReference type="NCBI Taxonomy" id="32597"/>
    <lineage>
        <taxon>Eukaryota</taxon>
        <taxon>Sar</taxon>
        <taxon>Alveolata</taxon>
        <taxon>Perkinsozoa</taxon>
        <taxon>Perkinsea</taxon>
        <taxon>Perkinsida</taxon>
        <taxon>Perkinsidae</taxon>
        <taxon>Perkinsus</taxon>
    </lineage>
</organism>
<proteinExistence type="predicted"/>
<evidence type="ECO:0000313" key="4">
    <source>
        <dbReference type="EMBL" id="KAF4734261.1"/>
    </source>
</evidence>
<dbReference type="Proteomes" id="UP000553632">
    <property type="component" value="Unassembled WGS sequence"/>
</dbReference>
<keyword evidence="1" id="KW-0175">Coiled coil</keyword>
<evidence type="ECO:0000313" key="5">
    <source>
        <dbReference type="Proteomes" id="UP000553632"/>
    </source>
</evidence>
<evidence type="ECO:0000256" key="2">
    <source>
        <dbReference type="SAM" id="MobiDB-lite"/>
    </source>
</evidence>
<dbReference type="AlphaFoldDB" id="A0A7J6SJY8"/>
<dbReference type="EMBL" id="JABANO010017561">
    <property type="protein sequence ID" value="KAF4733269.1"/>
    <property type="molecule type" value="Genomic_DNA"/>
</dbReference>
<dbReference type="Proteomes" id="UP000574390">
    <property type="component" value="Unassembled WGS sequence"/>
</dbReference>
<protein>
    <submittedName>
        <fullName evidence="3">Uncharacterized protein</fullName>
    </submittedName>
</protein>
<name>A0A7J6SJY8_PEROL</name>
<feature type="coiled-coil region" evidence="1">
    <location>
        <begin position="522"/>
        <end position="549"/>
    </location>
</feature>
<evidence type="ECO:0000313" key="3">
    <source>
        <dbReference type="EMBL" id="KAF4733269.1"/>
    </source>
</evidence>
<feature type="region of interest" description="Disordered" evidence="2">
    <location>
        <begin position="318"/>
        <end position="346"/>
    </location>
</feature>
<reference evidence="5 6" key="1">
    <citation type="submission" date="2020-04" db="EMBL/GenBank/DDBJ databases">
        <title>Perkinsus olseni comparative genomics.</title>
        <authorList>
            <person name="Bogema D.R."/>
        </authorList>
    </citation>
    <scope>NUCLEOTIDE SEQUENCE [LARGE SCALE GENOMIC DNA]</scope>
    <source>
        <strain evidence="4">ATCC PRA-205</strain>
        <strain evidence="3 5">ATCC PRA-207</strain>
    </source>
</reference>
<evidence type="ECO:0000256" key="1">
    <source>
        <dbReference type="SAM" id="Coils"/>
    </source>
</evidence>
<gene>
    <name evidence="4" type="ORF">FOZ62_026261</name>
    <name evidence="3" type="ORF">FOZ63_008608</name>
</gene>
<feature type="region of interest" description="Disordered" evidence="2">
    <location>
        <begin position="1"/>
        <end position="30"/>
    </location>
</feature>
<feature type="coiled-coil region" evidence="1">
    <location>
        <begin position="411"/>
        <end position="445"/>
    </location>
</feature>
<accession>A0A7J6SJY8</accession>
<feature type="coiled-coil region" evidence="1">
    <location>
        <begin position="184"/>
        <end position="277"/>
    </location>
</feature>
<dbReference type="EMBL" id="JABANM010013486">
    <property type="protein sequence ID" value="KAF4734261.1"/>
    <property type="molecule type" value="Genomic_DNA"/>
</dbReference>
<feature type="compositionally biased region" description="Low complexity" evidence="2">
    <location>
        <begin position="330"/>
        <end position="341"/>
    </location>
</feature>
<comment type="caution">
    <text evidence="3">The sequence shown here is derived from an EMBL/GenBank/DDBJ whole genome shotgun (WGS) entry which is preliminary data.</text>
</comment>
<feature type="coiled-coil region" evidence="1">
    <location>
        <begin position="102"/>
        <end position="129"/>
    </location>
</feature>